<sequence>MMTTIASPEQLRRLIRAKSFANPTTGQAGGYLQGNLAILPKAYADDFLGFCVNNPKPCPLLGVSRPGERGIAALGEDLDIATDVPFYRVFAGGSQRNRIEDLSADWRDDLVSFVIGCSFSFEESLQRARIPVRHIEAGRNVPMYVTNIETRPSGPFHGPLVVSMRAFSPADAIRAIVLSDRQPLAHGAPVHIGDPAQIGIKDFDNPEFGDPPVVAPGDIPVFWACGVTPQMAIRNAGPDIAITHEPGYMLVTDVPAEGASIGLNAAH</sequence>
<evidence type="ECO:0000256" key="3">
    <source>
        <dbReference type="HAMAP-Rule" id="MF_01830"/>
    </source>
</evidence>
<dbReference type="Proteomes" id="UP000050497">
    <property type="component" value="Unassembled WGS sequence"/>
</dbReference>
<dbReference type="InterPro" id="IPR016938">
    <property type="entry name" value="UPF0317"/>
</dbReference>
<dbReference type="PATRIC" id="fig|1653334.4.peg.2986"/>
<dbReference type="SUPFAM" id="SSF160920">
    <property type="entry name" value="PSTPO5379-like"/>
    <property type="match status" value="1"/>
</dbReference>
<dbReference type="PANTHER" id="PTHR32022:SF10">
    <property type="entry name" value="D-GLUTAMATE CYCLASE, MITOCHONDRIAL"/>
    <property type="match status" value="1"/>
</dbReference>
<dbReference type="EMBL" id="LJSX01000012">
    <property type="protein sequence ID" value="KPQ10895.1"/>
    <property type="molecule type" value="Genomic_DNA"/>
</dbReference>
<evidence type="ECO:0000313" key="6">
    <source>
        <dbReference type="Proteomes" id="UP000050497"/>
    </source>
</evidence>
<dbReference type="NCBIfam" id="NF003969">
    <property type="entry name" value="PRK05463.1"/>
    <property type="match status" value="1"/>
</dbReference>
<evidence type="ECO:0000256" key="1">
    <source>
        <dbReference type="ARBA" id="ARBA00007896"/>
    </source>
</evidence>
<protein>
    <recommendedName>
        <fullName evidence="3">Putative hydro-lyase GA0071312_2052</fullName>
        <ecNumber evidence="3">4.2.1.-</ecNumber>
    </recommendedName>
</protein>
<comment type="caution">
    <text evidence="4">The sequence shown here is derived from an EMBL/GenBank/DDBJ whole genome shotgun (WGS) entry which is preliminary data.</text>
</comment>
<gene>
    <name evidence="5" type="ORF">GA0071312_2052</name>
    <name evidence="4" type="ORF">HLUCCO17_09405</name>
</gene>
<organism evidence="4 6">
    <name type="scientific">Saliniramus fredricksonii</name>
    <dbReference type="NCBI Taxonomy" id="1653334"/>
    <lineage>
        <taxon>Bacteria</taxon>
        <taxon>Pseudomonadati</taxon>
        <taxon>Pseudomonadota</taxon>
        <taxon>Alphaproteobacteria</taxon>
        <taxon>Hyphomicrobiales</taxon>
        <taxon>Salinarimonadaceae</taxon>
        <taxon>Saliniramus</taxon>
    </lineage>
</organism>
<dbReference type="EMBL" id="FMBM01000002">
    <property type="protein sequence ID" value="SCC81120.1"/>
    <property type="molecule type" value="Genomic_DNA"/>
</dbReference>
<reference evidence="4 6" key="1">
    <citation type="submission" date="2015-09" db="EMBL/GenBank/DDBJ databases">
        <title>Identification and resolution of microdiversity through metagenomic sequencing of parallel consortia.</title>
        <authorList>
            <person name="Nelson W.C."/>
            <person name="Romine M.F."/>
            <person name="Lindemann S.R."/>
        </authorList>
    </citation>
    <scope>NUCLEOTIDE SEQUENCE [LARGE SCALE GENOMIC DNA]</scope>
    <source>
        <strain evidence="4">HL-109</strain>
    </source>
</reference>
<evidence type="ECO:0000313" key="7">
    <source>
        <dbReference type="Proteomes" id="UP000182800"/>
    </source>
</evidence>
<dbReference type="InterPro" id="IPR009906">
    <property type="entry name" value="D-Glu_cyclase"/>
</dbReference>
<dbReference type="OrthoDB" id="149585at2"/>
<dbReference type="Proteomes" id="UP000182800">
    <property type="component" value="Unassembled WGS sequence"/>
</dbReference>
<dbReference type="PIRSF" id="PIRSF029755">
    <property type="entry name" value="UCP029755"/>
    <property type="match status" value="1"/>
</dbReference>
<comment type="similarity">
    <text evidence="1 3">Belongs to the D-glutamate cyclase family.</text>
</comment>
<evidence type="ECO:0000313" key="5">
    <source>
        <dbReference type="EMBL" id="SCC81120.1"/>
    </source>
</evidence>
<evidence type="ECO:0000313" key="4">
    <source>
        <dbReference type="EMBL" id="KPQ10895.1"/>
    </source>
</evidence>
<dbReference type="Gene3D" id="3.30.2040.10">
    <property type="entry name" value="PSTPO5379-like domain"/>
    <property type="match status" value="1"/>
</dbReference>
<name>A0A0P7X738_9HYPH</name>
<accession>A0A0P7X738</accession>
<dbReference type="HAMAP" id="MF_01830">
    <property type="entry name" value="Hydro_lyase"/>
    <property type="match status" value="1"/>
</dbReference>
<keyword evidence="7" id="KW-1185">Reference proteome</keyword>
<reference evidence="5 7" key="2">
    <citation type="submission" date="2016-08" db="EMBL/GenBank/DDBJ databases">
        <authorList>
            <person name="Varghese N."/>
            <person name="Submissions Spin"/>
        </authorList>
    </citation>
    <scope>NUCLEOTIDE SEQUENCE [LARGE SCALE GENOMIC DNA]</scope>
    <source>
        <strain evidence="5 7">HL-109</strain>
    </source>
</reference>
<dbReference type="STRING" id="1653334.GA0071312_2052"/>
<dbReference type="AlphaFoldDB" id="A0A0P7X738"/>
<dbReference type="FunFam" id="3.30.2040.10:FF:000001">
    <property type="entry name" value="D-glutamate cyclase, mitochondrial"/>
    <property type="match status" value="1"/>
</dbReference>
<dbReference type="GO" id="GO:0016829">
    <property type="term" value="F:lyase activity"/>
    <property type="evidence" value="ECO:0007669"/>
    <property type="project" value="UniProtKB-KW"/>
</dbReference>
<proteinExistence type="inferred from homology"/>
<dbReference type="Pfam" id="PF07286">
    <property type="entry name" value="D-Glu_cyclase"/>
    <property type="match status" value="1"/>
</dbReference>
<dbReference type="InterPro" id="IPR038021">
    <property type="entry name" value="Putative_hydro-lyase"/>
</dbReference>
<dbReference type="RefSeq" id="WP_108721855.1">
    <property type="nucleotide sequence ID" value="NZ_FMBM01000002.1"/>
</dbReference>
<evidence type="ECO:0000256" key="2">
    <source>
        <dbReference type="ARBA" id="ARBA00023239"/>
    </source>
</evidence>
<dbReference type="PANTHER" id="PTHR32022">
    <property type="entry name" value="D-GLUTAMATE CYCLASE, MITOCHONDRIAL"/>
    <property type="match status" value="1"/>
</dbReference>
<dbReference type="Gene3D" id="3.40.1640.10">
    <property type="entry name" value="PSTPO5379-like"/>
    <property type="match status" value="1"/>
</dbReference>
<dbReference type="EC" id="4.2.1.-" evidence="3"/>
<keyword evidence="2 3" id="KW-0456">Lyase</keyword>